<accession>A0AB34T9Y6</accession>
<proteinExistence type="predicted"/>
<dbReference type="AlphaFoldDB" id="A0AB34T9Y6"/>
<comment type="caution">
    <text evidence="2">The sequence shown here is derived from an EMBL/GenBank/DDBJ whole genome shotgun (WGS) entry which is preliminary data.</text>
</comment>
<dbReference type="EMBL" id="AWFK01000005">
    <property type="protein sequence ID" value="KOA50496.1"/>
    <property type="molecule type" value="Genomic_DNA"/>
</dbReference>
<feature type="transmembrane region" description="Helical" evidence="1">
    <location>
        <begin position="6"/>
        <end position="28"/>
    </location>
</feature>
<organism evidence="2 3">
    <name type="scientific">Bifidobacterium animalis subsp. animalis MCC 0483</name>
    <dbReference type="NCBI Taxonomy" id="1365955"/>
    <lineage>
        <taxon>Bacteria</taxon>
        <taxon>Bacillati</taxon>
        <taxon>Actinomycetota</taxon>
        <taxon>Actinomycetes</taxon>
        <taxon>Bifidobacteriales</taxon>
        <taxon>Bifidobacteriaceae</taxon>
        <taxon>Bifidobacterium</taxon>
    </lineage>
</organism>
<keyword evidence="1" id="KW-0812">Transmembrane</keyword>
<reference evidence="2 3" key="1">
    <citation type="journal article" date="2015" name="Int J Genomics">
        <title>Comparative Genomics Revealed Genetic Diversity and Species/Strain-Level Differences in Carbohydrate Metabolism of Three Probiotic Bifidobacterial Species.</title>
        <authorList>
            <person name="Odamaki T."/>
            <person name="Horigome A."/>
            <person name="Sugahara H."/>
            <person name="Hashikura N."/>
            <person name="Minami J."/>
            <person name="Xiao J.Z."/>
            <person name="Abe F."/>
        </authorList>
    </citation>
    <scope>NUCLEOTIDE SEQUENCE [LARGE SCALE GENOMIC DNA]</scope>
    <source>
        <strain evidence="2 3">MCC 0483</strain>
    </source>
</reference>
<name>A0AB34T9Y6_9BIFI</name>
<keyword evidence="1" id="KW-1133">Transmembrane helix</keyword>
<evidence type="ECO:0000313" key="2">
    <source>
        <dbReference type="EMBL" id="KOA50496.1"/>
    </source>
</evidence>
<gene>
    <name evidence="2" type="ORF">BAAM0483_03655</name>
</gene>
<evidence type="ECO:0000313" key="3">
    <source>
        <dbReference type="Proteomes" id="UP000037239"/>
    </source>
</evidence>
<keyword evidence="1" id="KW-0472">Membrane</keyword>
<sequence>MADQRASDIGMVCGGLLIPVLGNFAMLLRKRQRLVHGEPAKATATVAQPSA</sequence>
<evidence type="ECO:0000256" key="1">
    <source>
        <dbReference type="SAM" id="Phobius"/>
    </source>
</evidence>
<dbReference type="RefSeq" id="WP_154708420.1">
    <property type="nucleotide sequence ID" value="NZ_AWFK01000005.1"/>
</dbReference>
<protein>
    <submittedName>
        <fullName evidence="2">Uncharacterized protein</fullName>
    </submittedName>
</protein>
<dbReference type="Proteomes" id="UP000037239">
    <property type="component" value="Unassembled WGS sequence"/>
</dbReference>